<comment type="caution">
    <text evidence="5">The sequence shown here is derived from an EMBL/GenBank/DDBJ whole genome shotgun (WGS) entry which is preliminary data.</text>
</comment>
<evidence type="ECO:0000256" key="1">
    <source>
        <dbReference type="ARBA" id="ARBA00022763"/>
    </source>
</evidence>
<reference evidence="5" key="1">
    <citation type="submission" date="2022-11" db="EMBL/GenBank/DDBJ databases">
        <title>Hoeflea poritis sp. nov., isolated from scleractinian coral Porites lutea.</title>
        <authorList>
            <person name="Zhang G."/>
            <person name="Wei Q."/>
            <person name="Cai L."/>
        </authorList>
    </citation>
    <scope>NUCLEOTIDE SEQUENCE</scope>
    <source>
        <strain evidence="5">E7-10</strain>
    </source>
</reference>
<keyword evidence="1" id="KW-0227">DNA damage</keyword>
<evidence type="ECO:0008006" key="7">
    <source>
        <dbReference type="Google" id="ProtNLM"/>
    </source>
</evidence>
<organism evidence="5 6">
    <name type="scientific">Hoeflea poritis</name>
    <dbReference type="NCBI Taxonomy" id="2993659"/>
    <lineage>
        <taxon>Bacteria</taxon>
        <taxon>Pseudomonadati</taxon>
        <taxon>Pseudomonadota</taxon>
        <taxon>Alphaproteobacteria</taxon>
        <taxon>Hyphomicrobiales</taxon>
        <taxon>Rhizobiaceae</taxon>
        <taxon>Hoeflea</taxon>
    </lineage>
</organism>
<dbReference type="Pfam" id="PF22175">
    <property type="entry name" value="Ogg-HhH"/>
    <property type="match status" value="1"/>
</dbReference>
<evidence type="ECO:0000256" key="2">
    <source>
        <dbReference type="ARBA" id="ARBA00022801"/>
    </source>
</evidence>
<dbReference type="InterPro" id="IPR023170">
    <property type="entry name" value="HhH_base_excis_C"/>
</dbReference>
<dbReference type="Proteomes" id="UP001148313">
    <property type="component" value="Unassembled WGS sequence"/>
</dbReference>
<sequence length="251" mass="28840">MSSKTAQPAVQYRLLAPSHPDDEVMPGLRFGREDELLTPAYWTMRCETADPTDIDFVNRHGTLEEEIGFCLLGGFGVTLEVATAFFERLRRNGAFERGAMLPEVDLFAMLDEPAVVGGLPRRYRFPTQRARRLNRAMADLTKMKFDQADPVRFRDQIQSLEGVGPKTASWIARNWLDTDLIAILDIHVLRAGWLLELFDKNCRLPRDYLNLENRFLCFAKNLHVRASVLDSVMWYDMRTFGSNLVRQRLVA</sequence>
<dbReference type="Gene3D" id="1.10.1670.10">
    <property type="entry name" value="Helix-hairpin-Helix base-excision DNA repair enzymes (C-terminal)"/>
    <property type="match status" value="1"/>
</dbReference>
<keyword evidence="6" id="KW-1185">Reference proteome</keyword>
<keyword evidence="2" id="KW-0378">Hydrolase</keyword>
<dbReference type="InterPro" id="IPR011257">
    <property type="entry name" value="DNA_glycosylase"/>
</dbReference>
<dbReference type="EMBL" id="JAPJZH010000026">
    <property type="protein sequence ID" value="MDA4848612.1"/>
    <property type="molecule type" value="Genomic_DNA"/>
</dbReference>
<protein>
    <recommendedName>
        <fullName evidence="7">HhH-GPD domain-containing protein</fullName>
    </recommendedName>
</protein>
<proteinExistence type="predicted"/>
<evidence type="ECO:0000313" key="6">
    <source>
        <dbReference type="Proteomes" id="UP001148313"/>
    </source>
</evidence>
<dbReference type="Gene3D" id="1.10.340.30">
    <property type="entry name" value="Hypothetical protein, domain 2"/>
    <property type="match status" value="1"/>
</dbReference>
<dbReference type="SUPFAM" id="SSF48150">
    <property type="entry name" value="DNA-glycosylase"/>
    <property type="match status" value="1"/>
</dbReference>
<dbReference type="InterPro" id="IPR012092">
    <property type="entry name" value="DNA_glyclase/AP_lyase_Ogg"/>
</dbReference>
<keyword evidence="3" id="KW-0234">DNA repair</keyword>
<evidence type="ECO:0000313" key="5">
    <source>
        <dbReference type="EMBL" id="MDA4848612.1"/>
    </source>
</evidence>
<dbReference type="RefSeq" id="WP_271092487.1">
    <property type="nucleotide sequence ID" value="NZ_JAPJZH010000026.1"/>
</dbReference>
<keyword evidence="4" id="KW-0326">Glycosidase</keyword>
<accession>A0ABT4VV65</accession>
<name>A0ABT4VV65_9HYPH</name>
<evidence type="ECO:0000256" key="4">
    <source>
        <dbReference type="ARBA" id="ARBA00023295"/>
    </source>
</evidence>
<gene>
    <name evidence="5" type="ORF">OOZ53_24865</name>
</gene>
<evidence type="ECO:0000256" key="3">
    <source>
        <dbReference type="ARBA" id="ARBA00023204"/>
    </source>
</evidence>